<dbReference type="InterPro" id="IPR020040">
    <property type="entry name" value="Ribosomal_uL6_a/b-dom"/>
</dbReference>
<evidence type="ECO:0000256" key="4">
    <source>
        <dbReference type="RuleBase" id="RU003869"/>
    </source>
</evidence>
<evidence type="ECO:0000259" key="5">
    <source>
        <dbReference type="Pfam" id="PF00347"/>
    </source>
</evidence>
<feature type="domain" description="Large ribosomal subunit protein uL6 alpha-beta" evidence="5">
    <location>
        <begin position="101"/>
        <end position="178"/>
    </location>
</feature>
<reference evidence="6" key="1">
    <citation type="journal article" date="2019" name="Plant Ecol Evol">
        <title>Haslea nusantara (Bacillariophyceae), a new blue diatom from the Java Sea, Indonesia: morphology, biometry and molecular characterization.</title>
        <authorList>
            <person name="Prasetiya F.S."/>
            <person name="Gastineau R."/>
            <person name="Poulin M."/>
            <person name="Lemieux C."/>
            <person name="Turmel M."/>
            <person name="Syakti A.D."/>
            <person name="Hardivillier Y."/>
            <person name="Widowati I."/>
            <person name="Risjani Y."/>
            <person name="Iskandar I."/>
            <person name="Subroto T."/>
            <person name="Falaise C."/>
            <person name="Arsad S."/>
            <person name="Safitri I."/>
            <person name="Mouget J.-L."/>
            <person name="Leignel V."/>
        </authorList>
    </citation>
    <scope>NUCLEOTIDE SEQUENCE</scope>
</reference>
<dbReference type="EMBL" id="MH681882">
    <property type="protein sequence ID" value="QDX17593.1"/>
    <property type="molecule type" value="Genomic_DNA"/>
</dbReference>
<dbReference type="InterPro" id="IPR036789">
    <property type="entry name" value="Ribosomal_uL6-like_a/b-dom_sf"/>
</dbReference>
<dbReference type="Gene3D" id="3.90.930.12">
    <property type="entry name" value="Ribosomal protein L6, alpha-beta domain"/>
    <property type="match status" value="1"/>
</dbReference>
<dbReference type="GO" id="GO:0002181">
    <property type="term" value="P:cytoplasmic translation"/>
    <property type="evidence" value="ECO:0007669"/>
    <property type="project" value="TreeGrafter"/>
</dbReference>
<evidence type="ECO:0000256" key="2">
    <source>
        <dbReference type="ARBA" id="ARBA00022980"/>
    </source>
</evidence>
<evidence type="ECO:0000256" key="1">
    <source>
        <dbReference type="ARBA" id="ARBA00009356"/>
    </source>
</evidence>
<proteinExistence type="inferred from homology"/>
<dbReference type="GO" id="GO:1990904">
    <property type="term" value="C:ribonucleoprotein complex"/>
    <property type="evidence" value="ECO:0007669"/>
    <property type="project" value="UniProtKB-KW"/>
</dbReference>
<dbReference type="GO" id="GO:0005840">
    <property type="term" value="C:ribosome"/>
    <property type="evidence" value="ECO:0007669"/>
    <property type="project" value="UniProtKB-KW"/>
</dbReference>
<dbReference type="GO" id="GO:0019843">
    <property type="term" value="F:rRNA binding"/>
    <property type="evidence" value="ECO:0007669"/>
    <property type="project" value="InterPro"/>
</dbReference>
<dbReference type="PROSITE" id="PS00525">
    <property type="entry name" value="RIBOSOMAL_L6_1"/>
    <property type="match status" value="1"/>
</dbReference>
<keyword evidence="3 4" id="KW-0687">Ribonucleoprotein</keyword>
<dbReference type="Pfam" id="PF00347">
    <property type="entry name" value="Ribosomal_L6"/>
    <property type="match status" value="1"/>
</dbReference>
<dbReference type="PRINTS" id="PR00059">
    <property type="entry name" value="RIBOSOMALL6"/>
</dbReference>
<accession>A0A5B8HA09</accession>
<evidence type="ECO:0000313" key="6">
    <source>
        <dbReference type="EMBL" id="QDX17593.1"/>
    </source>
</evidence>
<protein>
    <submittedName>
        <fullName evidence="6">Ribosomal protein L6</fullName>
    </submittedName>
</protein>
<dbReference type="SUPFAM" id="SSF56053">
    <property type="entry name" value="Ribosomal protein L6"/>
    <property type="match status" value="1"/>
</dbReference>
<geneLocation type="mitochondrion" evidence="6"/>
<dbReference type="GO" id="GO:0003735">
    <property type="term" value="F:structural constituent of ribosome"/>
    <property type="evidence" value="ECO:0007669"/>
    <property type="project" value="InterPro"/>
</dbReference>
<keyword evidence="6" id="KW-0496">Mitochondrion</keyword>
<organism evidence="6">
    <name type="scientific">Haslea nusantara</name>
    <dbReference type="NCBI Taxonomy" id="2600302"/>
    <lineage>
        <taxon>Eukaryota</taxon>
        <taxon>Sar</taxon>
        <taxon>Stramenopiles</taxon>
        <taxon>Ochrophyta</taxon>
        <taxon>Bacillariophyta</taxon>
        <taxon>Bacillariophyceae</taxon>
        <taxon>Bacillariophycidae</taxon>
        <taxon>Naviculales</taxon>
        <taxon>Naviculaceae</taxon>
        <taxon>Haslea</taxon>
    </lineage>
</organism>
<dbReference type="InterPro" id="IPR002358">
    <property type="entry name" value="Ribosomal_uL6_CS"/>
</dbReference>
<gene>
    <name evidence="6" type="primary">rpl6</name>
</gene>
<dbReference type="PANTHER" id="PTHR11655:SF14">
    <property type="entry name" value="LARGE RIBOSOMAL SUBUNIT PROTEIN UL6M"/>
    <property type="match status" value="1"/>
</dbReference>
<dbReference type="InterPro" id="IPR019906">
    <property type="entry name" value="Ribosomal_uL6_bac-type"/>
</dbReference>
<dbReference type="PANTHER" id="PTHR11655">
    <property type="entry name" value="60S/50S RIBOSOMAL PROTEIN L6/L9"/>
    <property type="match status" value="1"/>
</dbReference>
<dbReference type="InterPro" id="IPR000702">
    <property type="entry name" value="Ribosomal_uL6-like"/>
</dbReference>
<dbReference type="RefSeq" id="YP_009687996.1">
    <property type="nucleotide sequence ID" value="NC_044492.1"/>
</dbReference>
<keyword evidence="2 4" id="KW-0689">Ribosomal protein</keyword>
<evidence type="ECO:0000256" key="3">
    <source>
        <dbReference type="ARBA" id="ARBA00023274"/>
    </source>
</evidence>
<name>A0A5B8HA09_9STRA</name>
<dbReference type="PIRSF" id="PIRSF002162">
    <property type="entry name" value="Ribosomal_L6"/>
    <property type="match status" value="1"/>
</dbReference>
<sequence>MTKKKEKYIVKIPIDTSVLYCEKKKLLTVIGPTNRKSLKLKLKILIQKKTKILKVSSIPFFSMSNSEKKKLKTLRGTTIALIKQLLIETSTLISQKLRLHGMGYRVSFAERLTEDALAFKLGHSHPIFFKLSSNLAASCFSRTKLSIFGTSYQDVTQMAAFIRSSRSPEPYKGKGVLYENETVVLKEGKKV</sequence>
<dbReference type="AlphaFoldDB" id="A0A5B8HA09"/>
<comment type="similarity">
    <text evidence="1 4">Belongs to the universal ribosomal protein uL6 family.</text>
</comment>
<dbReference type="GeneID" id="41663731"/>